<feature type="transmembrane region" description="Helical" evidence="1">
    <location>
        <begin position="34"/>
        <end position="53"/>
    </location>
</feature>
<evidence type="ECO:0000256" key="1">
    <source>
        <dbReference type="SAM" id="Phobius"/>
    </source>
</evidence>
<evidence type="ECO:0000313" key="2">
    <source>
        <dbReference type="EMBL" id="ANF51755.1"/>
    </source>
</evidence>
<gene>
    <name evidence="2" type="ORF">A0O34_15125</name>
</gene>
<accession>A0A172XY59</accession>
<keyword evidence="1" id="KW-1133">Transmembrane helix</keyword>
<dbReference type="EMBL" id="CP015199">
    <property type="protein sequence ID" value="ANF51755.1"/>
    <property type="molecule type" value="Genomic_DNA"/>
</dbReference>
<dbReference type="Proteomes" id="UP000077824">
    <property type="component" value="Chromosome"/>
</dbReference>
<keyword evidence="1" id="KW-0472">Membrane</keyword>
<keyword evidence="3" id="KW-1185">Reference proteome</keyword>
<protein>
    <submittedName>
        <fullName evidence="2">Uncharacterized protein</fullName>
    </submittedName>
</protein>
<proteinExistence type="predicted"/>
<keyword evidence="1" id="KW-0812">Transmembrane</keyword>
<evidence type="ECO:0000313" key="3">
    <source>
        <dbReference type="Proteomes" id="UP000077824"/>
    </source>
</evidence>
<reference evidence="2 3" key="1">
    <citation type="submission" date="2016-04" db="EMBL/GenBank/DDBJ databases">
        <title>Complete Genome Sequence of Chryseobacterium sp. IHBB 10212.</title>
        <authorList>
            <person name="Pal M."/>
            <person name="Swarnkar M.K."/>
            <person name="Kaushal K."/>
            <person name="Chhibber S."/>
            <person name="Singh A.K."/>
            <person name="Gulati A."/>
        </authorList>
    </citation>
    <scope>NUCLEOTIDE SEQUENCE [LARGE SCALE GENOMIC DNA]</scope>
    <source>
        <strain evidence="2 3">IHBB 10212</strain>
    </source>
</reference>
<dbReference type="KEGG" id="chh:A0O34_15125"/>
<name>A0A172XY59_9FLAO</name>
<organism evidence="2 3">
    <name type="scientific">Chryseobacterium glaciei</name>
    <dbReference type="NCBI Taxonomy" id="1685010"/>
    <lineage>
        <taxon>Bacteria</taxon>
        <taxon>Pseudomonadati</taxon>
        <taxon>Bacteroidota</taxon>
        <taxon>Flavobacteriia</taxon>
        <taxon>Flavobacteriales</taxon>
        <taxon>Weeksellaceae</taxon>
        <taxon>Chryseobacterium group</taxon>
        <taxon>Chryseobacterium</taxon>
    </lineage>
</organism>
<dbReference type="AlphaFoldDB" id="A0A172XY59"/>
<sequence length="88" mass="10541">MKGFFYTIIGWLGIEVLSSNNAILIRIPEGSHGWYLLLFINFFFLFYGMYSIYKIIKRAIRCYQFKNFRKIKQRQEYANGKGNQNSDH</sequence>
<dbReference type="STRING" id="1685010.A0O34_15125"/>